<proteinExistence type="predicted"/>
<accession>W9NCC5</accession>
<dbReference type="HOGENOM" id="CLU_3260573_0_0_1"/>
<feature type="region of interest" description="Disordered" evidence="1">
    <location>
        <begin position="1"/>
        <end position="42"/>
    </location>
</feature>
<organism evidence="2">
    <name type="scientific">Fusarium oxysporum f. sp. pisi HDV247</name>
    <dbReference type="NCBI Taxonomy" id="1080344"/>
    <lineage>
        <taxon>Eukaryota</taxon>
        <taxon>Fungi</taxon>
        <taxon>Dikarya</taxon>
        <taxon>Ascomycota</taxon>
        <taxon>Pezizomycotina</taxon>
        <taxon>Sordariomycetes</taxon>
        <taxon>Hypocreomycetidae</taxon>
        <taxon>Hypocreales</taxon>
        <taxon>Nectriaceae</taxon>
        <taxon>Fusarium</taxon>
        <taxon>Fusarium oxysporum species complex</taxon>
    </lineage>
</organism>
<reference evidence="2" key="1">
    <citation type="submission" date="2011-10" db="EMBL/GenBank/DDBJ databases">
        <title>The Genome Sequence of Fusarium oxysporum HDV247.</title>
        <authorList>
            <consortium name="The Broad Institute Genome Sequencing Platform"/>
            <person name="Ma L.-J."/>
            <person name="Gale L.R."/>
            <person name="Schwartz D.C."/>
            <person name="Zhou S."/>
            <person name="Corby-Kistler H."/>
            <person name="Young S.K."/>
            <person name="Zeng Q."/>
            <person name="Gargeya S."/>
            <person name="Fitzgerald M."/>
            <person name="Haas B."/>
            <person name="Abouelleil A."/>
            <person name="Alvarado L."/>
            <person name="Arachchi H.M."/>
            <person name="Berlin A."/>
            <person name="Brown A."/>
            <person name="Chapman S.B."/>
            <person name="Chen Z."/>
            <person name="Dunbar C."/>
            <person name="Freedman E."/>
            <person name="Gearin G."/>
            <person name="Goldberg J."/>
            <person name="Griggs A."/>
            <person name="Gujja S."/>
            <person name="Heiman D."/>
            <person name="Howarth C."/>
            <person name="Larson L."/>
            <person name="Lui A."/>
            <person name="MacDonald P.J.P."/>
            <person name="Montmayeur A."/>
            <person name="Murphy C."/>
            <person name="Neiman D."/>
            <person name="Pearson M."/>
            <person name="Priest M."/>
            <person name="Roberts A."/>
            <person name="Saif S."/>
            <person name="Shea T."/>
            <person name="Shenoy N."/>
            <person name="Sisk P."/>
            <person name="Stolte C."/>
            <person name="Sykes S."/>
            <person name="Wortman J."/>
            <person name="Nusbaum C."/>
            <person name="Birren B."/>
        </authorList>
    </citation>
    <scope>NUCLEOTIDE SEQUENCE [LARGE SCALE GENOMIC DNA]</scope>
    <source>
        <strain evidence="2">HDV247</strain>
    </source>
</reference>
<reference evidence="2" key="2">
    <citation type="submission" date="2012-05" db="EMBL/GenBank/DDBJ databases">
        <title>Annotation of the Genome Sequence of Fusarium oxysporum HDV247.</title>
        <authorList>
            <consortium name="The Broad Institute Genomics Platform"/>
            <person name="Ma L.-J."/>
            <person name="Corby-Kistler H."/>
            <person name="Broz K."/>
            <person name="Gale L.R."/>
            <person name="Jonkers W."/>
            <person name="O'Donnell K."/>
            <person name="Ploetz R."/>
            <person name="Steinberg C."/>
            <person name="Schwartz D.C."/>
            <person name="VanEtten H."/>
            <person name="Zhou S."/>
            <person name="Young S.K."/>
            <person name="Zeng Q."/>
            <person name="Gargeya S."/>
            <person name="Fitzgerald M."/>
            <person name="Abouelleil A."/>
            <person name="Alvarado L."/>
            <person name="Chapman S.B."/>
            <person name="Gainer-Dewar J."/>
            <person name="Goldberg J."/>
            <person name="Griggs A."/>
            <person name="Gujja S."/>
            <person name="Hansen M."/>
            <person name="Howarth C."/>
            <person name="Imamovic A."/>
            <person name="Ireland A."/>
            <person name="Larimer J."/>
            <person name="McCowan C."/>
            <person name="Murphy C."/>
            <person name="Pearson M."/>
            <person name="Poon T.W."/>
            <person name="Priest M."/>
            <person name="Roberts A."/>
            <person name="Saif S."/>
            <person name="Shea T."/>
            <person name="Sykes S."/>
            <person name="Wortman J."/>
            <person name="Nusbaum C."/>
            <person name="Birren B."/>
        </authorList>
    </citation>
    <scope>NUCLEOTIDE SEQUENCE</scope>
    <source>
        <strain evidence="2">HDV247</strain>
    </source>
</reference>
<name>W9NCC5_FUSOX</name>
<evidence type="ECO:0000256" key="1">
    <source>
        <dbReference type="SAM" id="MobiDB-lite"/>
    </source>
</evidence>
<dbReference type="AlphaFoldDB" id="W9NCC5"/>
<dbReference type="Proteomes" id="UP000030751">
    <property type="component" value="Unassembled WGS sequence"/>
</dbReference>
<dbReference type="EMBL" id="JH651054">
    <property type="protein sequence ID" value="EXA30398.1"/>
    <property type="molecule type" value="Genomic_DNA"/>
</dbReference>
<feature type="compositionally biased region" description="Polar residues" evidence="1">
    <location>
        <begin position="1"/>
        <end position="12"/>
    </location>
</feature>
<gene>
    <name evidence="2" type="ORF">FOVG_18228</name>
</gene>
<sequence>MASQSIKSQAAPHSTDGDEGVMKSGLCWHDDDAGLGTRKWPG</sequence>
<protein>
    <submittedName>
        <fullName evidence="2">Uncharacterized protein</fullName>
    </submittedName>
</protein>
<evidence type="ECO:0000313" key="2">
    <source>
        <dbReference type="EMBL" id="EXA30398.1"/>
    </source>
</evidence>